<dbReference type="EMBL" id="PJRQ01000008">
    <property type="protein sequence ID" value="PLR19195.1"/>
    <property type="molecule type" value="Genomic_DNA"/>
</dbReference>
<evidence type="ECO:0000256" key="3">
    <source>
        <dbReference type="SAM" id="Phobius"/>
    </source>
</evidence>
<evidence type="ECO:0000313" key="7">
    <source>
        <dbReference type="Proteomes" id="UP000234483"/>
    </source>
</evidence>
<dbReference type="Pfam" id="PF01551">
    <property type="entry name" value="Peptidase_M23"/>
    <property type="match status" value="1"/>
</dbReference>
<feature type="region of interest" description="Disordered" evidence="2">
    <location>
        <begin position="1"/>
        <end position="57"/>
    </location>
</feature>
<accession>A0A2N5CZJ0</accession>
<evidence type="ECO:0000256" key="1">
    <source>
        <dbReference type="ARBA" id="ARBA00022729"/>
    </source>
</evidence>
<reference evidence="6 7" key="1">
    <citation type="submission" date="2017-12" db="EMBL/GenBank/DDBJ databases">
        <title>The genome sequence of Caulobacter flavus CGMCC1 15093.</title>
        <authorList>
            <person name="Gao J."/>
            <person name="Mao X."/>
            <person name="Sun J."/>
        </authorList>
    </citation>
    <scope>NUCLEOTIDE SEQUENCE [LARGE SCALE GENOMIC DNA]</scope>
    <source>
        <strain evidence="6 7">CGMCC1 15093</strain>
    </source>
</reference>
<dbReference type="PANTHER" id="PTHR21666:SF289">
    <property type="entry name" value="L-ALA--D-GLU ENDOPEPTIDASE"/>
    <property type="match status" value="1"/>
</dbReference>
<keyword evidence="3" id="KW-1133">Transmembrane helix</keyword>
<dbReference type="GO" id="GO:0004222">
    <property type="term" value="F:metalloendopeptidase activity"/>
    <property type="evidence" value="ECO:0007669"/>
    <property type="project" value="TreeGrafter"/>
</dbReference>
<proteinExistence type="predicted"/>
<feature type="domain" description="M23ase beta-sheet core" evidence="4">
    <location>
        <begin position="348"/>
        <end position="444"/>
    </location>
</feature>
<protein>
    <recommendedName>
        <fullName evidence="4">M23ase beta-sheet core domain-containing protein</fullName>
    </recommendedName>
</protein>
<dbReference type="KEGG" id="cfh:C1707_02090"/>
<evidence type="ECO:0000313" key="6">
    <source>
        <dbReference type="EMBL" id="PLR19195.1"/>
    </source>
</evidence>
<dbReference type="SUPFAM" id="SSF51261">
    <property type="entry name" value="Duplicated hybrid motif"/>
    <property type="match status" value="1"/>
</dbReference>
<name>A0A2N5CZJ0_9CAUL</name>
<organism evidence="6 7">
    <name type="scientific">Caulobacter flavus</name>
    <dbReference type="NCBI Taxonomy" id="1679497"/>
    <lineage>
        <taxon>Bacteria</taxon>
        <taxon>Pseudomonadati</taxon>
        <taxon>Pseudomonadota</taxon>
        <taxon>Alphaproteobacteria</taxon>
        <taxon>Caulobacterales</taxon>
        <taxon>Caulobacteraceae</taxon>
        <taxon>Caulobacter</taxon>
    </lineage>
</organism>
<dbReference type="PANTHER" id="PTHR21666">
    <property type="entry name" value="PEPTIDASE-RELATED"/>
    <property type="match status" value="1"/>
</dbReference>
<dbReference type="Gene3D" id="3.10.450.350">
    <property type="match status" value="1"/>
</dbReference>
<keyword evidence="8" id="KW-1185">Reference proteome</keyword>
<evidence type="ECO:0000259" key="4">
    <source>
        <dbReference type="Pfam" id="PF01551"/>
    </source>
</evidence>
<sequence>MNERDRSKTPASYDPRRWVLGSETVEAGGDAGSASFDPTTWVSREEAARTPSARPSRIGRVGRRGLIALGGLALAGGAGLVILRRPRPSAPTPAPTSTRTAPPEERRTVSLRDSEDLAMAIERLGASSAEAAEAAGLVEQALGRPSSIVVSFSGAGALRQLSGLDATAVDGATAHVRRVQDGFRLTRVDAPRGWAARVVRGQMDERDFFSSAVARGLNDILVPVFTKALSYDLDFAREVAPSDLFEAVIEERRDSSGVVVGEPRLLYAGFHHVPRAFARVSEADGVRSDRAKSAELYSWGQASDGEPRWFDANGGPARRSLMRTPIEGGHITSVFGLRLHPVLGFFRSHKGIDFGAPKNTPVFAAADGQVEFAGPHGGHGNYLRVRHGPSLSTAYAHLDRFVEGLRPGDPVRQGQQIAWSGNSGISTGPHLHYEVIVDGEQVDPLSYVDAGSGVGHKLTGDDLQRFLAERRRIDKIRTTQL</sequence>
<dbReference type="InterPro" id="IPR016047">
    <property type="entry name" value="M23ase_b-sheet_dom"/>
</dbReference>
<dbReference type="AlphaFoldDB" id="A0A2N5CZJ0"/>
<dbReference type="Proteomes" id="UP000281192">
    <property type="component" value="Chromosome"/>
</dbReference>
<keyword evidence="3" id="KW-0812">Transmembrane</keyword>
<evidence type="ECO:0000313" key="5">
    <source>
        <dbReference type="EMBL" id="AYV45125.1"/>
    </source>
</evidence>
<evidence type="ECO:0000313" key="8">
    <source>
        <dbReference type="Proteomes" id="UP000281192"/>
    </source>
</evidence>
<dbReference type="InterPro" id="IPR011055">
    <property type="entry name" value="Dup_hybrid_motif"/>
</dbReference>
<feature type="transmembrane region" description="Helical" evidence="3">
    <location>
        <begin position="65"/>
        <end position="83"/>
    </location>
</feature>
<gene>
    <name evidence="5" type="ORF">C1707_02090</name>
    <name evidence="6" type="ORF">CFHF_04080</name>
</gene>
<dbReference type="Proteomes" id="UP000234483">
    <property type="component" value="Unassembled WGS sequence"/>
</dbReference>
<keyword evidence="1" id="KW-0732">Signal</keyword>
<reference evidence="5 8" key="2">
    <citation type="submission" date="2018-01" db="EMBL/GenBank/DDBJ databases">
        <title>Complete genome sequence of Caulobacter flavus RHGG3.</title>
        <authorList>
            <person name="Yang E."/>
        </authorList>
    </citation>
    <scope>NUCLEOTIDE SEQUENCE [LARGE SCALE GENOMIC DNA]</scope>
    <source>
        <strain evidence="5 8">RHGG3</strain>
    </source>
</reference>
<feature type="region of interest" description="Disordered" evidence="2">
    <location>
        <begin position="84"/>
        <end position="110"/>
    </location>
</feature>
<evidence type="ECO:0000256" key="2">
    <source>
        <dbReference type="SAM" id="MobiDB-lite"/>
    </source>
</evidence>
<dbReference type="CDD" id="cd12797">
    <property type="entry name" value="M23_peptidase"/>
    <property type="match status" value="1"/>
</dbReference>
<dbReference type="EMBL" id="CP026100">
    <property type="protein sequence ID" value="AYV45125.1"/>
    <property type="molecule type" value="Genomic_DNA"/>
</dbReference>
<dbReference type="OrthoDB" id="9805070at2"/>
<dbReference type="InterPro" id="IPR050570">
    <property type="entry name" value="Cell_wall_metabolism_enzyme"/>
</dbReference>
<dbReference type="Gene3D" id="2.70.70.10">
    <property type="entry name" value="Glucose Permease (Domain IIA)"/>
    <property type="match status" value="1"/>
</dbReference>
<keyword evidence="3" id="KW-0472">Membrane</keyword>